<dbReference type="OMA" id="KCTYIME"/>
<reference evidence="3" key="1">
    <citation type="submission" date="2017-04" db="EMBL/GenBank/DDBJ databases">
        <title>Plasmodium gonderi genome.</title>
        <authorList>
            <person name="Arisue N."/>
            <person name="Honma H."/>
            <person name="Kawai S."/>
            <person name="Tougan T."/>
            <person name="Tanabe K."/>
            <person name="Horii T."/>
        </authorList>
    </citation>
    <scope>NUCLEOTIDE SEQUENCE [LARGE SCALE GENOMIC DNA]</scope>
    <source>
        <strain evidence="3">ATCC 30045</strain>
    </source>
</reference>
<dbReference type="EMBL" id="BDQF01000007">
    <property type="protein sequence ID" value="GAW80079.1"/>
    <property type="molecule type" value="Genomic_DNA"/>
</dbReference>
<dbReference type="RefSeq" id="XP_028542668.1">
    <property type="nucleotide sequence ID" value="XM_028686867.1"/>
</dbReference>
<keyword evidence="1" id="KW-1133">Transmembrane helix</keyword>
<sequence length="267" mass="31527">MKNLDNNYTTVEQHIYYTHLDDKFSTKTSACFKKCYNLSPNSKEILFFTEILVCIALIWTCYCFNTYIATVEIWNNEIDNIYEGSTFRSSRSLSKEENKSLINNKHCTKNIADLLELDKDAIEKEYASLVSYGLKNNTFKLNIFGKYTPQVSNFVNQINKTIDLELLRALKLDYYFYQDKNYSVSVKKSKLHQIKLFFCKYKIFIPHIILFLGAIIASSLREPFSSVILIIMLFILITYFFERTRKCIYIVDMQRKYKNTLLGFVDY</sequence>
<feature type="transmembrane region" description="Helical" evidence="1">
    <location>
        <begin position="45"/>
        <end position="64"/>
    </location>
</feature>
<feature type="transmembrane region" description="Helical" evidence="1">
    <location>
        <begin position="223"/>
        <end position="241"/>
    </location>
</feature>
<dbReference type="OrthoDB" id="383263at2759"/>
<evidence type="ECO:0000313" key="3">
    <source>
        <dbReference type="Proteomes" id="UP000195521"/>
    </source>
</evidence>
<evidence type="ECO:0000313" key="2">
    <source>
        <dbReference type="EMBL" id="GAW80079.1"/>
    </source>
</evidence>
<keyword evidence="1" id="KW-0812">Transmembrane</keyword>
<evidence type="ECO:0000256" key="1">
    <source>
        <dbReference type="SAM" id="Phobius"/>
    </source>
</evidence>
<dbReference type="Proteomes" id="UP000195521">
    <property type="component" value="Unassembled WGS sequence"/>
</dbReference>
<feature type="transmembrane region" description="Helical" evidence="1">
    <location>
        <begin position="197"/>
        <end position="217"/>
    </location>
</feature>
<dbReference type="GeneID" id="39746792"/>
<gene>
    <name evidence="2" type="ORF">PGO_062240</name>
</gene>
<keyword evidence="1" id="KW-0472">Membrane</keyword>
<protein>
    <submittedName>
        <fullName evidence="2">Uncharacterized protein</fullName>
    </submittedName>
</protein>
<name>A0A1Y1JC24_PLAGO</name>
<proteinExistence type="predicted"/>
<accession>A0A1Y1JC24</accession>
<keyword evidence="3" id="KW-1185">Reference proteome</keyword>
<comment type="caution">
    <text evidence="2">The sequence shown here is derived from an EMBL/GenBank/DDBJ whole genome shotgun (WGS) entry which is preliminary data.</text>
</comment>
<organism evidence="2 3">
    <name type="scientific">Plasmodium gonderi</name>
    <dbReference type="NCBI Taxonomy" id="77519"/>
    <lineage>
        <taxon>Eukaryota</taxon>
        <taxon>Sar</taxon>
        <taxon>Alveolata</taxon>
        <taxon>Apicomplexa</taxon>
        <taxon>Aconoidasida</taxon>
        <taxon>Haemosporida</taxon>
        <taxon>Plasmodiidae</taxon>
        <taxon>Plasmodium</taxon>
        <taxon>Plasmodium (Plasmodium)</taxon>
    </lineage>
</organism>
<dbReference type="AlphaFoldDB" id="A0A1Y1JC24"/>